<dbReference type="PANTHER" id="PTHR10782:SF4">
    <property type="entry name" value="TONALLI, ISOFORM E"/>
    <property type="match status" value="1"/>
</dbReference>
<protein>
    <recommendedName>
        <fullName evidence="4">SP-RING-type domain-containing protein</fullName>
    </recommendedName>
</protein>
<dbReference type="InterPro" id="IPR013083">
    <property type="entry name" value="Znf_RING/FYVE/PHD"/>
</dbReference>
<dbReference type="InterPro" id="IPR004181">
    <property type="entry name" value="Znf_MIZ"/>
</dbReference>
<keyword evidence="3" id="KW-0862">Zinc</keyword>
<dbReference type="SUPFAM" id="SSF57850">
    <property type="entry name" value="RING/U-box"/>
    <property type="match status" value="1"/>
</dbReference>
<accession>A0ABR2K196</accession>
<gene>
    <name evidence="5" type="ORF">M9Y10_043993</name>
</gene>
<organism evidence="5 6">
    <name type="scientific">Tritrichomonas musculus</name>
    <dbReference type="NCBI Taxonomy" id="1915356"/>
    <lineage>
        <taxon>Eukaryota</taxon>
        <taxon>Metamonada</taxon>
        <taxon>Parabasalia</taxon>
        <taxon>Tritrichomonadida</taxon>
        <taxon>Tritrichomonadidae</taxon>
        <taxon>Tritrichomonas</taxon>
    </lineage>
</organism>
<dbReference type="Gene3D" id="3.30.40.10">
    <property type="entry name" value="Zinc/RING finger domain, C3HC4 (zinc finger)"/>
    <property type="match status" value="1"/>
</dbReference>
<reference evidence="5 6" key="1">
    <citation type="submission" date="2024-04" db="EMBL/GenBank/DDBJ databases">
        <title>Tritrichomonas musculus Genome.</title>
        <authorList>
            <person name="Alves-Ferreira E."/>
            <person name="Grigg M."/>
            <person name="Lorenzi H."/>
            <person name="Galac M."/>
        </authorList>
    </citation>
    <scope>NUCLEOTIDE SEQUENCE [LARGE SCALE GENOMIC DNA]</scope>
    <source>
        <strain evidence="5 6">EAF2021</strain>
    </source>
</reference>
<dbReference type="PANTHER" id="PTHR10782">
    <property type="entry name" value="ZINC FINGER MIZ DOMAIN-CONTAINING PROTEIN"/>
    <property type="match status" value="1"/>
</dbReference>
<evidence type="ECO:0000256" key="3">
    <source>
        <dbReference type="ARBA" id="ARBA00022833"/>
    </source>
</evidence>
<name>A0ABR2K196_9EUKA</name>
<evidence type="ECO:0000313" key="6">
    <source>
        <dbReference type="Proteomes" id="UP001470230"/>
    </source>
</evidence>
<evidence type="ECO:0000256" key="2">
    <source>
        <dbReference type="ARBA" id="ARBA00022771"/>
    </source>
</evidence>
<evidence type="ECO:0000259" key="4">
    <source>
        <dbReference type="Pfam" id="PF02891"/>
    </source>
</evidence>
<dbReference type="Proteomes" id="UP001470230">
    <property type="component" value="Unassembled WGS sequence"/>
</dbReference>
<keyword evidence="2" id="KW-0863">Zinc-finger</keyword>
<comment type="caution">
    <text evidence="5">The sequence shown here is derived from an EMBL/GenBank/DDBJ whole genome shotgun (WGS) entry which is preliminary data.</text>
</comment>
<proteinExistence type="predicted"/>
<dbReference type="Pfam" id="PF02891">
    <property type="entry name" value="zf-MIZ"/>
    <property type="match status" value="1"/>
</dbReference>
<evidence type="ECO:0000256" key="1">
    <source>
        <dbReference type="ARBA" id="ARBA00022723"/>
    </source>
</evidence>
<evidence type="ECO:0000313" key="5">
    <source>
        <dbReference type="EMBL" id="KAK8884872.1"/>
    </source>
</evidence>
<feature type="domain" description="SP-RING-type" evidence="4">
    <location>
        <begin position="260"/>
        <end position="306"/>
    </location>
</feature>
<keyword evidence="1" id="KW-0479">Metal-binding</keyword>
<dbReference type="CDD" id="cd16650">
    <property type="entry name" value="SP-RING_PIAS-like"/>
    <property type="match status" value="1"/>
</dbReference>
<dbReference type="EMBL" id="JAPFFF010000008">
    <property type="protein sequence ID" value="KAK8884872.1"/>
    <property type="molecule type" value="Genomic_DNA"/>
</dbReference>
<keyword evidence="6" id="KW-1185">Reference proteome</keyword>
<sequence length="341" mass="38428">MNLINEGIQATHNYDSVQLRQSQTTQTSFFETEAIPEFTENISLIGTPRSDFPSAISRVDPSVLASVSQSLHLTNPSSIVEFAENLNDNQYQFLLRLLSPFDSTSNINSIPTTLSDEQISFFDLGFRFKCPNFQNSIISGPFFVGSQPQQFSQSIPINKHIPNQKIIFQSISSTGFAFPPSLTMWYGEILLYSPNFSTNRKYIDITPILNANSTKPLEFTVQNESQWYCIVIRTITKVPYSKLLNQVLQRKLPPKDYQCTVCCPLTGKIMKVPARSIKCQHSQCFDLKSAIKKNDPGTPLLCPVCGEIIEFDDIAVDWEIMNTVASQRVDASYSNMAENEK</sequence>